<dbReference type="AlphaFoldDB" id="A0AA35VBF0"/>
<dbReference type="EMBL" id="OX465086">
    <property type="protein sequence ID" value="CAI9265554.1"/>
    <property type="molecule type" value="Genomic_DNA"/>
</dbReference>
<name>A0AA35VBF0_LACSI</name>
<evidence type="ECO:0000313" key="1">
    <source>
        <dbReference type="EMBL" id="CAI9265554.1"/>
    </source>
</evidence>
<accession>A0AA35VBF0</accession>
<sequence>MIEAEVVSKVLGMVRDSKSRISEKIDHHDQNNELRVNSQSSTFLGEVKTLNQMVKERHILLVQDVKKVREDINLQIRELREDTHREIVSVQQDYVSLNQKVNIICDALT</sequence>
<reference evidence="1" key="1">
    <citation type="submission" date="2023-04" db="EMBL/GenBank/DDBJ databases">
        <authorList>
            <person name="Vijverberg K."/>
            <person name="Xiong W."/>
            <person name="Schranz E."/>
        </authorList>
    </citation>
    <scope>NUCLEOTIDE SEQUENCE</scope>
</reference>
<proteinExistence type="predicted"/>
<keyword evidence="2" id="KW-1185">Reference proteome</keyword>
<gene>
    <name evidence="1" type="ORF">LSALG_LOCUS6150</name>
</gene>
<protein>
    <submittedName>
        <fullName evidence="1">Uncharacterized protein</fullName>
    </submittedName>
</protein>
<evidence type="ECO:0000313" key="2">
    <source>
        <dbReference type="Proteomes" id="UP001177003"/>
    </source>
</evidence>
<organism evidence="1 2">
    <name type="scientific">Lactuca saligna</name>
    <name type="common">Willowleaf lettuce</name>
    <dbReference type="NCBI Taxonomy" id="75948"/>
    <lineage>
        <taxon>Eukaryota</taxon>
        <taxon>Viridiplantae</taxon>
        <taxon>Streptophyta</taxon>
        <taxon>Embryophyta</taxon>
        <taxon>Tracheophyta</taxon>
        <taxon>Spermatophyta</taxon>
        <taxon>Magnoliopsida</taxon>
        <taxon>eudicotyledons</taxon>
        <taxon>Gunneridae</taxon>
        <taxon>Pentapetalae</taxon>
        <taxon>asterids</taxon>
        <taxon>campanulids</taxon>
        <taxon>Asterales</taxon>
        <taxon>Asteraceae</taxon>
        <taxon>Cichorioideae</taxon>
        <taxon>Cichorieae</taxon>
        <taxon>Lactucinae</taxon>
        <taxon>Lactuca</taxon>
    </lineage>
</organism>
<dbReference type="Proteomes" id="UP001177003">
    <property type="component" value="Chromosome 0"/>
</dbReference>